<dbReference type="InterPro" id="IPR027051">
    <property type="entry name" value="XdhC_Rossmann_dom"/>
</dbReference>
<reference evidence="4" key="1">
    <citation type="journal article" date="2019" name="Int. J. Syst. Evol. Microbiol.">
        <title>The Global Catalogue of Microorganisms (GCM) 10K type strain sequencing project: providing services to taxonomists for standard genome sequencing and annotation.</title>
        <authorList>
            <consortium name="The Broad Institute Genomics Platform"/>
            <consortium name="The Broad Institute Genome Sequencing Center for Infectious Disease"/>
            <person name="Wu L."/>
            <person name="Ma J."/>
        </authorList>
    </citation>
    <scope>NUCLEOTIDE SEQUENCE [LARGE SCALE GENOMIC DNA]</scope>
    <source>
        <strain evidence="4">JCM 13813</strain>
    </source>
</reference>
<dbReference type="InterPro" id="IPR003777">
    <property type="entry name" value="XdhC_CoxI"/>
</dbReference>
<dbReference type="EMBL" id="BAAAMQ010000005">
    <property type="protein sequence ID" value="GAA2095916.1"/>
    <property type="molecule type" value="Genomic_DNA"/>
</dbReference>
<accession>A0ABP5ICK7</accession>
<dbReference type="Gene3D" id="3.40.50.720">
    <property type="entry name" value="NAD(P)-binding Rossmann-like Domain"/>
    <property type="match status" value="1"/>
</dbReference>
<protein>
    <submittedName>
        <fullName evidence="3">Xanthine dehydrogenase accessory protein XdhC</fullName>
    </submittedName>
</protein>
<evidence type="ECO:0000259" key="1">
    <source>
        <dbReference type="Pfam" id="PF02625"/>
    </source>
</evidence>
<dbReference type="InterPro" id="IPR052698">
    <property type="entry name" value="MoCofactor_Util/Proc"/>
</dbReference>
<dbReference type="PANTHER" id="PTHR30388">
    <property type="entry name" value="ALDEHYDE OXIDOREDUCTASE MOLYBDENUM COFACTOR ASSEMBLY PROTEIN"/>
    <property type="match status" value="1"/>
</dbReference>
<name>A0ABP5ICK7_9ACTN</name>
<dbReference type="Pfam" id="PF02625">
    <property type="entry name" value="XdhC_CoxI"/>
    <property type="match status" value="1"/>
</dbReference>
<dbReference type="InterPro" id="IPR014308">
    <property type="entry name" value="Xanthine_DH_XdhC"/>
</dbReference>
<dbReference type="Pfam" id="PF13478">
    <property type="entry name" value="XdhC_C"/>
    <property type="match status" value="1"/>
</dbReference>
<organism evidence="3 4">
    <name type="scientific">Nocardioides furvisabuli</name>
    <dbReference type="NCBI Taxonomy" id="375542"/>
    <lineage>
        <taxon>Bacteria</taxon>
        <taxon>Bacillati</taxon>
        <taxon>Actinomycetota</taxon>
        <taxon>Actinomycetes</taxon>
        <taxon>Propionibacteriales</taxon>
        <taxon>Nocardioidaceae</taxon>
        <taxon>Nocardioides</taxon>
    </lineage>
</organism>
<dbReference type="Proteomes" id="UP001501161">
    <property type="component" value="Unassembled WGS sequence"/>
</dbReference>
<feature type="domain" description="XdhC Rossmann" evidence="2">
    <location>
        <begin position="110"/>
        <end position="260"/>
    </location>
</feature>
<keyword evidence="4" id="KW-1185">Reference proteome</keyword>
<evidence type="ECO:0000313" key="3">
    <source>
        <dbReference type="EMBL" id="GAA2095916.1"/>
    </source>
</evidence>
<dbReference type="SUPFAM" id="SSF51735">
    <property type="entry name" value="NAD(P)-binding Rossmann-fold domains"/>
    <property type="match status" value="1"/>
</dbReference>
<dbReference type="PANTHER" id="PTHR30388:SF6">
    <property type="entry name" value="XANTHINE DEHYDROGENASE SUBUNIT A-RELATED"/>
    <property type="match status" value="1"/>
</dbReference>
<sequence>MSWIRAVTALREQRLPGVLVTVVAVRGHAPRDPGARMVVGPDRTWGSVGGGNLEATVLDRARELLASGSSAVERCRFDLHERARTDHGRQCCGGEVEVLLEPLPVVASVAVVGLGHVGLELARLLSRHDLDLHLVDSRAAHVDAVRHHPALADAEATVHLHHAPLPEVALGLVPAGTHLLVMSHDHAEDLAVCDAALRTGPGHLASIGVIGSAAKARRFAKALREEGHPPDVVERVRCPIGTPGPGKEPAVIALGVAADVLGLTGATYADADGRPDGRGAAATP</sequence>
<gene>
    <name evidence="3" type="primary">xdhC</name>
    <name evidence="3" type="ORF">GCM10009726_03400</name>
</gene>
<dbReference type="RefSeq" id="WP_231249617.1">
    <property type="nucleotide sequence ID" value="NZ_BAAAMQ010000005.1"/>
</dbReference>
<proteinExistence type="predicted"/>
<comment type="caution">
    <text evidence="3">The sequence shown here is derived from an EMBL/GenBank/DDBJ whole genome shotgun (WGS) entry which is preliminary data.</text>
</comment>
<feature type="domain" description="XdhC- CoxI" evidence="1">
    <location>
        <begin position="11"/>
        <end position="74"/>
    </location>
</feature>
<evidence type="ECO:0000259" key="2">
    <source>
        <dbReference type="Pfam" id="PF13478"/>
    </source>
</evidence>
<dbReference type="NCBIfam" id="TIGR02964">
    <property type="entry name" value="xanthine_xdhC"/>
    <property type="match status" value="1"/>
</dbReference>
<evidence type="ECO:0000313" key="4">
    <source>
        <dbReference type="Proteomes" id="UP001501161"/>
    </source>
</evidence>
<dbReference type="InterPro" id="IPR036291">
    <property type="entry name" value="NAD(P)-bd_dom_sf"/>
</dbReference>